<proteinExistence type="predicted"/>
<feature type="compositionally biased region" description="Basic and acidic residues" evidence="1">
    <location>
        <begin position="194"/>
        <end position="206"/>
    </location>
</feature>
<dbReference type="EMBL" id="BKCP01005406">
    <property type="protein sequence ID" value="GER37997.1"/>
    <property type="molecule type" value="Genomic_DNA"/>
</dbReference>
<comment type="caution">
    <text evidence="2">The sequence shown here is derived from an EMBL/GenBank/DDBJ whole genome shotgun (WGS) entry which is preliminary data.</text>
</comment>
<protein>
    <submittedName>
        <fullName evidence="2">Holo-[acyl-carrier-protein] synthase</fullName>
    </submittedName>
</protein>
<gene>
    <name evidence="2" type="ORF">STAS_14446</name>
</gene>
<evidence type="ECO:0000313" key="3">
    <source>
        <dbReference type="Proteomes" id="UP000325081"/>
    </source>
</evidence>
<keyword evidence="3" id="KW-1185">Reference proteome</keyword>
<reference evidence="3" key="1">
    <citation type="journal article" date="2019" name="Curr. Biol.">
        <title>Genome Sequence of Striga asiatica Provides Insight into the Evolution of Plant Parasitism.</title>
        <authorList>
            <person name="Yoshida S."/>
            <person name="Kim S."/>
            <person name="Wafula E.K."/>
            <person name="Tanskanen J."/>
            <person name="Kim Y.M."/>
            <person name="Honaas L."/>
            <person name="Yang Z."/>
            <person name="Spallek T."/>
            <person name="Conn C.E."/>
            <person name="Ichihashi Y."/>
            <person name="Cheong K."/>
            <person name="Cui S."/>
            <person name="Der J.P."/>
            <person name="Gundlach H."/>
            <person name="Jiao Y."/>
            <person name="Hori C."/>
            <person name="Ishida J.K."/>
            <person name="Kasahara H."/>
            <person name="Kiba T."/>
            <person name="Kim M.S."/>
            <person name="Koo N."/>
            <person name="Laohavisit A."/>
            <person name="Lee Y.H."/>
            <person name="Lumba S."/>
            <person name="McCourt P."/>
            <person name="Mortimer J.C."/>
            <person name="Mutuku J.M."/>
            <person name="Nomura T."/>
            <person name="Sasaki-Sekimoto Y."/>
            <person name="Seto Y."/>
            <person name="Wang Y."/>
            <person name="Wakatake T."/>
            <person name="Sakakibara H."/>
            <person name="Demura T."/>
            <person name="Yamaguchi S."/>
            <person name="Yoneyama K."/>
            <person name="Manabe R.I."/>
            <person name="Nelson D.C."/>
            <person name="Schulman A.H."/>
            <person name="Timko M.P."/>
            <person name="dePamphilis C.W."/>
            <person name="Choi D."/>
            <person name="Shirasu K."/>
        </authorList>
    </citation>
    <scope>NUCLEOTIDE SEQUENCE [LARGE SCALE GENOMIC DNA]</scope>
    <source>
        <strain evidence="3">cv. UVA1</strain>
    </source>
</reference>
<name>A0A5A7Q0U1_STRAF</name>
<feature type="non-terminal residue" evidence="2">
    <location>
        <position position="206"/>
    </location>
</feature>
<evidence type="ECO:0000256" key="1">
    <source>
        <dbReference type="SAM" id="MobiDB-lite"/>
    </source>
</evidence>
<accession>A0A5A7Q0U1</accession>
<dbReference type="Proteomes" id="UP000325081">
    <property type="component" value="Unassembled WGS sequence"/>
</dbReference>
<feature type="region of interest" description="Disordered" evidence="1">
    <location>
        <begin position="179"/>
        <end position="206"/>
    </location>
</feature>
<sequence>MKGTRTELPSKRKNSRSLVSILWNGLTQSALARISFVKWSIEPGGSICSIRPFVFSSTHAFASFSTSLAYRVALQDSTTNSLKAGFKVSLRSTQTQLANDKRGPPKDPLSFNIGVKSCESSNSSSLMDLDRRKSRSWFRVGPPDPNAIMLKAMCTSKGENTKLPFLLSPVDMNCSASFKEKSIEEKEEEDEEREENKSCDYFKTKK</sequence>
<organism evidence="2 3">
    <name type="scientific">Striga asiatica</name>
    <name type="common">Asiatic witchweed</name>
    <name type="synonym">Buchnera asiatica</name>
    <dbReference type="NCBI Taxonomy" id="4170"/>
    <lineage>
        <taxon>Eukaryota</taxon>
        <taxon>Viridiplantae</taxon>
        <taxon>Streptophyta</taxon>
        <taxon>Embryophyta</taxon>
        <taxon>Tracheophyta</taxon>
        <taxon>Spermatophyta</taxon>
        <taxon>Magnoliopsida</taxon>
        <taxon>eudicotyledons</taxon>
        <taxon>Gunneridae</taxon>
        <taxon>Pentapetalae</taxon>
        <taxon>asterids</taxon>
        <taxon>lamiids</taxon>
        <taxon>Lamiales</taxon>
        <taxon>Orobanchaceae</taxon>
        <taxon>Buchnereae</taxon>
        <taxon>Striga</taxon>
    </lineage>
</organism>
<evidence type="ECO:0000313" key="2">
    <source>
        <dbReference type="EMBL" id="GER37997.1"/>
    </source>
</evidence>
<dbReference type="AlphaFoldDB" id="A0A5A7Q0U1"/>